<dbReference type="PANTHER" id="PTHR48075:SF5">
    <property type="entry name" value="3-HYDROXYBUTYRYL-COA DEHYDROGENASE"/>
    <property type="match status" value="1"/>
</dbReference>
<dbReference type="Pfam" id="PF02737">
    <property type="entry name" value="3HCDH_N"/>
    <property type="match status" value="1"/>
</dbReference>
<dbReference type="InterPro" id="IPR006176">
    <property type="entry name" value="3-OHacyl-CoA_DH_NAD-bd"/>
</dbReference>
<dbReference type="PANTHER" id="PTHR48075">
    <property type="entry name" value="3-HYDROXYACYL-COA DEHYDROGENASE FAMILY PROTEIN"/>
    <property type="match status" value="1"/>
</dbReference>
<dbReference type="InterPro" id="IPR013328">
    <property type="entry name" value="6PGD_dom2"/>
</dbReference>
<dbReference type="InterPro" id="IPR008927">
    <property type="entry name" value="6-PGluconate_DH-like_C_sf"/>
</dbReference>
<protein>
    <submittedName>
        <fullName evidence="4">Unannotated protein</fullName>
    </submittedName>
</protein>
<dbReference type="InterPro" id="IPR022694">
    <property type="entry name" value="3-OHacyl-CoA_DH"/>
</dbReference>
<dbReference type="EMBL" id="CAEZYZ010000061">
    <property type="protein sequence ID" value="CAB4744008.1"/>
    <property type="molecule type" value="Genomic_DNA"/>
</dbReference>
<dbReference type="Pfam" id="PF00725">
    <property type="entry name" value="3HCDH"/>
    <property type="match status" value="1"/>
</dbReference>
<dbReference type="InterPro" id="IPR036291">
    <property type="entry name" value="NAD(P)-bd_dom_sf"/>
</dbReference>
<sequence>MLTEADRPIESVAVVGAGLMGRRIAGLMARAGVTATLTDANAAVLDSALADARAMCPGNEHLVAADPVVANAVAGVDLVIEAVIENLDIKRALFADLRAANPTAILATNSSVIPISAIAADLDDTSMTIGMHFWNPPDLIPIVEVIRGAGTADMAMDRSMELLARVGKLPVRVERDVAGFVGNRLQHALWREAIDLVASGVCDAETVDLVVRNTIGLRLAEMGPIENADYVGLDLTLAIHEQVLPSINRDPHPSPLLEELVGEGSLGAKSGHGFLDWPAGSREAAAARLSAHVSAQLAARSPQPATKGTS</sequence>
<dbReference type="AlphaFoldDB" id="A0A6J6TAB2"/>
<dbReference type="GO" id="GO:0070403">
    <property type="term" value="F:NAD+ binding"/>
    <property type="evidence" value="ECO:0007669"/>
    <property type="project" value="InterPro"/>
</dbReference>
<dbReference type="SUPFAM" id="SSF51735">
    <property type="entry name" value="NAD(P)-binding Rossmann-fold domains"/>
    <property type="match status" value="1"/>
</dbReference>
<organism evidence="4">
    <name type="scientific">freshwater metagenome</name>
    <dbReference type="NCBI Taxonomy" id="449393"/>
    <lineage>
        <taxon>unclassified sequences</taxon>
        <taxon>metagenomes</taxon>
        <taxon>ecological metagenomes</taxon>
    </lineage>
</organism>
<dbReference type="SUPFAM" id="SSF48179">
    <property type="entry name" value="6-phosphogluconate dehydrogenase C-terminal domain-like"/>
    <property type="match status" value="1"/>
</dbReference>
<dbReference type="Gene3D" id="3.40.50.720">
    <property type="entry name" value="NAD(P)-binding Rossmann-like Domain"/>
    <property type="match status" value="1"/>
</dbReference>
<dbReference type="Gene3D" id="1.10.1040.10">
    <property type="entry name" value="N-(1-d-carboxylethyl)-l-norvaline Dehydrogenase, domain 2"/>
    <property type="match status" value="1"/>
</dbReference>
<gene>
    <name evidence="4" type="ORF">UFOPK2810_00493</name>
</gene>
<reference evidence="4" key="1">
    <citation type="submission" date="2020-05" db="EMBL/GenBank/DDBJ databases">
        <authorList>
            <person name="Chiriac C."/>
            <person name="Salcher M."/>
            <person name="Ghai R."/>
            <person name="Kavagutti S V."/>
        </authorList>
    </citation>
    <scope>NUCLEOTIDE SEQUENCE</scope>
</reference>
<dbReference type="GO" id="GO:0008691">
    <property type="term" value="F:3-hydroxybutyryl-CoA dehydrogenase activity"/>
    <property type="evidence" value="ECO:0007669"/>
    <property type="project" value="TreeGrafter"/>
</dbReference>
<proteinExistence type="predicted"/>
<dbReference type="PIRSF" id="PIRSF000105">
    <property type="entry name" value="HCDH"/>
    <property type="match status" value="1"/>
</dbReference>
<evidence type="ECO:0000256" key="1">
    <source>
        <dbReference type="ARBA" id="ARBA00023002"/>
    </source>
</evidence>
<feature type="domain" description="3-hydroxyacyl-CoA dehydrogenase C-terminal" evidence="2">
    <location>
        <begin position="179"/>
        <end position="277"/>
    </location>
</feature>
<evidence type="ECO:0000259" key="2">
    <source>
        <dbReference type="Pfam" id="PF00725"/>
    </source>
</evidence>
<evidence type="ECO:0000313" key="4">
    <source>
        <dbReference type="EMBL" id="CAB4744008.1"/>
    </source>
</evidence>
<accession>A0A6J6TAB2</accession>
<dbReference type="GO" id="GO:0006635">
    <property type="term" value="P:fatty acid beta-oxidation"/>
    <property type="evidence" value="ECO:0007669"/>
    <property type="project" value="TreeGrafter"/>
</dbReference>
<evidence type="ECO:0000259" key="3">
    <source>
        <dbReference type="Pfam" id="PF02737"/>
    </source>
</evidence>
<feature type="domain" description="3-hydroxyacyl-CoA dehydrogenase NAD binding" evidence="3">
    <location>
        <begin position="11"/>
        <end position="176"/>
    </location>
</feature>
<dbReference type="InterPro" id="IPR006108">
    <property type="entry name" value="3HC_DH_C"/>
</dbReference>
<keyword evidence="1" id="KW-0560">Oxidoreductase</keyword>
<name>A0A6J6TAB2_9ZZZZ</name>